<dbReference type="InterPro" id="IPR028082">
    <property type="entry name" value="Peripla_BP_I"/>
</dbReference>
<dbReference type="InterPro" id="IPR010982">
    <property type="entry name" value="Lambda_DNA-bd_dom_sf"/>
</dbReference>
<dbReference type="PANTHER" id="PTHR30146:SF109">
    <property type="entry name" value="HTH-TYPE TRANSCRIPTIONAL REGULATOR GALS"/>
    <property type="match status" value="1"/>
</dbReference>
<dbReference type="InterPro" id="IPR046335">
    <property type="entry name" value="LacI/GalR-like_sensor"/>
</dbReference>
<protein>
    <submittedName>
        <fullName evidence="5">LacI family DNA-binding transcriptional regulator</fullName>
    </submittedName>
</protein>
<dbReference type="PROSITE" id="PS00356">
    <property type="entry name" value="HTH_LACI_1"/>
    <property type="match status" value="1"/>
</dbReference>
<keyword evidence="6" id="KW-1185">Reference proteome</keyword>
<keyword evidence="3" id="KW-0804">Transcription</keyword>
<dbReference type="InterPro" id="IPR000843">
    <property type="entry name" value="HTH_LacI"/>
</dbReference>
<evidence type="ECO:0000313" key="6">
    <source>
        <dbReference type="Proteomes" id="UP001589747"/>
    </source>
</evidence>
<dbReference type="Gene3D" id="3.40.50.2300">
    <property type="match status" value="2"/>
</dbReference>
<reference evidence="5 6" key="1">
    <citation type="submission" date="2024-09" db="EMBL/GenBank/DDBJ databases">
        <authorList>
            <person name="Sun Q."/>
            <person name="Mori K."/>
        </authorList>
    </citation>
    <scope>NUCLEOTIDE SEQUENCE [LARGE SCALE GENOMIC DNA]</scope>
    <source>
        <strain evidence="5 6">TISTR 2452</strain>
    </source>
</reference>
<dbReference type="Pfam" id="PF13377">
    <property type="entry name" value="Peripla_BP_3"/>
    <property type="match status" value="1"/>
</dbReference>
<dbReference type="Gene3D" id="1.10.260.40">
    <property type="entry name" value="lambda repressor-like DNA-binding domains"/>
    <property type="match status" value="1"/>
</dbReference>
<feature type="domain" description="HTH lacI-type" evidence="4">
    <location>
        <begin position="7"/>
        <end position="64"/>
    </location>
</feature>
<evidence type="ECO:0000259" key="4">
    <source>
        <dbReference type="PROSITE" id="PS50932"/>
    </source>
</evidence>
<comment type="caution">
    <text evidence="5">The sequence shown here is derived from an EMBL/GenBank/DDBJ whole genome shotgun (WGS) entry which is preliminary data.</text>
</comment>
<accession>A0ABV5KR60</accession>
<sequence length="348" mass="38132">MVVVLMAGLKEIAELAGVSVGTVSLVLNGRAKELRISPATEEKIMQAARELDYRPNVSARRLRRSAHDNVPTIAVFWASDFPSELLGRFFIGIQNSLLGKHEFEVMVQPYRRSELHASNLLTAGELFNGVILTGVSDSDIQFLEENPIRSPIVVFNRRLSNYSSVYVDDVEAGRKTAALFAAKGHRRVGMIAPDVKTVSISGRRTGFMDGAREHGLELPDAFNFQVPMSMLGGQVAAGMLTALSELPTALFFPNGIMAVGALPVLHRAGIRIPEELEIVTYGDSEHERFTLPALSSLILPVEKMASACVDVLMGILKGQLQAPHIERFETPFVFRESCLPLPAKDPIR</sequence>
<dbReference type="PROSITE" id="PS50932">
    <property type="entry name" value="HTH_LACI_2"/>
    <property type="match status" value="1"/>
</dbReference>
<evidence type="ECO:0000256" key="2">
    <source>
        <dbReference type="ARBA" id="ARBA00023125"/>
    </source>
</evidence>
<dbReference type="CDD" id="cd01392">
    <property type="entry name" value="HTH_LacI"/>
    <property type="match status" value="1"/>
</dbReference>
<dbReference type="SUPFAM" id="SSF53822">
    <property type="entry name" value="Periplasmic binding protein-like I"/>
    <property type="match status" value="1"/>
</dbReference>
<gene>
    <name evidence="5" type="ORF">ACFFSY_17480</name>
</gene>
<dbReference type="PANTHER" id="PTHR30146">
    <property type="entry name" value="LACI-RELATED TRANSCRIPTIONAL REPRESSOR"/>
    <property type="match status" value="1"/>
</dbReference>
<dbReference type="Proteomes" id="UP001589747">
    <property type="component" value="Unassembled WGS sequence"/>
</dbReference>
<keyword evidence="2 5" id="KW-0238">DNA-binding</keyword>
<dbReference type="RefSeq" id="WP_377496322.1">
    <property type="nucleotide sequence ID" value="NZ_JBHMDO010000029.1"/>
</dbReference>
<name>A0ABV5KR60_9BACL</name>
<dbReference type="EMBL" id="JBHMDO010000029">
    <property type="protein sequence ID" value="MFB9327722.1"/>
    <property type="molecule type" value="Genomic_DNA"/>
</dbReference>
<proteinExistence type="predicted"/>
<dbReference type="SMART" id="SM00354">
    <property type="entry name" value="HTH_LACI"/>
    <property type="match status" value="1"/>
</dbReference>
<dbReference type="Pfam" id="PF00356">
    <property type="entry name" value="LacI"/>
    <property type="match status" value="1"/>
</dbReference>
<evidence type="ECO:0000256" key="3">
    <source>
        <dbReference type="ARBA" id="ARBA00023163"/>
    </source>
</evidence>
<organism evidence="5 6">
    <name type="scientific">Paenibacillus aurantiacus</name>
    <dbReference type="NCBI Taxonomy" id="1936118"/>
    <lineage>
        <taxon>Bacteria</taxon>
        <taxon>Bacillati</taxon>
        <taxon>Bacillota</taxon>
        <taxon>Bacilli</taxon>
        <taxon>Bacillales</taxon>
        <taxon>Paenibacillaceae</taxon>
        <taxon>Paenibacillus</taxon>
    </lineage>
</organism>
<evidence type="ECO:0000313" key="5">
    <source>
        <dbReference type="EMBL" id="MFB9327722.1"/>
    </source>
</evidence>
<dbReference type="GO" id="GO:0003677">
    <property type="term" value="F:DNA binding"/>
    <property type="evidence" value="ECO:0007669"/>
    <property type="project" value="UniProtKB-KW"/>
</dbReference>
<keyword evidence="1" id="KW-0805">Transcription regulation</keyword>
<evidence type="ECO:0000256" key="1">
    <source>
        <dbReference type="ARBA" id="ARBA00023015"/>
    </source>
</evidence>
<dbReference type="SUPFAM" id="SSF47413">
    <property type="entry name" value="lambda repressor-like DNA-binding domains"/>
    <property type="match status" value="1"/>
</dbReference>